<dbReference type="PROSITE" id="PS50068">
    <property type="entry name" value="LDLRA_2"/>
    <property type="match status" value="1"/>
</dbReference>
<dbReference type="GO" id="GO:0005576">
    <property type="term" value="C:extracellular region"/>
    <property type="evidence" value="ECO:0007669"/>
    <property type="project" value="UniProtKB-SubCell"/>
</dbReference>
<evidence type="ECO:0000256" key="14">
    <source>
        <dbReference type="PROSITE-ProRule" id="PRU00124"/>
    </source>
</evidence>
<dbReference type="Gene3D" id="4.10.400.10">
    <property type="entry name" value="Low-density Lipoprotein Receptor"/>
    <property type="match status" value="1"/>
</dbReference>
<sequence length="194" mass="21470">MKTMSFNSGVLHERQISHDRDTSHAASRSCRVGMRRGPFSGDIFRLSTCHTCDKNRGMFFHKGCASTGHIVQGGTLEIDWNADDGEIGVRIPIHIGGRMDSCPSGVCSLRQFQCTNGRCIPLTWMCEGEDDCGDGSDENHPDCRGKFIFTAVEHETLALAQERAEKPRTIHLETSLYTSVSSSFRTNSSHFGPE</sequence>
<keyword evidence="8" id="KW-0677">Repeat</keyword>
<evidence type="ECO:0000256" key="3">
    <source>
        <dbReference type="ARBA" id="ARBA00022475"/>
    </source>
</evidence>
<dbReference type="EMBL" id="OC000106">
    <property type="protein sequence ID" value="CAD7256169.1"/>
    <property type="molecule type" value="Genomic_DNA"/>
</dbReference>
<dbReference type="Pfam" id="PF00057">
    <property type="entry name" value="Ldl_recept_a"/>
    <property type="match status" value="1"/>
</dbReference>
<evidence type="ECO:0000256" key="12">
    <source>
        <dbReference type="ARBA" id="ARBA00023170"/>
    </source>
</evidence>
<evidence type="ECO:0000256" key="4">
    <source>
        <dbReference type="ARBA" id="ARBA00022525"/>
    </source>
</evidence>
<dbReference type="FunFam" id="4.10.400.10:FF:000030">
    <property type="entry name" value="Sortilin related receptor 1"/>
    <property type="match status" value="1"/>
</dbReference>
<evidence type="ECO:0000256" key="8">
    <source>
        <dbReference type="ARBA" id="ARBA00022737"/>
    </source>
</evidence>
<dbReference type="InterPro" id="IPR002172">
    <property type="entry name" value="LDrepeatLR_classA_rpt"/>
</dbReference>
<evidence type="ECO:0000256" key="13">
    <source>
        <dbReference type="ARBA" id="ARBA00023180"/>
    </source>
</evidence>
<gene>
    <name evidence="16" type="ORF">TSIB3V08_LOCUS458</name>
</gene>
<dbReference type="SUPFAM" id="SSF57424">
    <property type="entry name" value="LDL receptor-like module"/>
    <property type="match status" value="1"/>
</dbReference>
<evidence type="ECO:0000313" key="16">
    <source>
        <dbReference type="EMBL" id="CAD7256169.1"/>
    </source>
</evidence>
<comment type="subcellular location">
    <subcellularLocation>
        <location evidence="1">Cell membrane</location>
        <topology evidence="1">Single-pass type I membrane protein</topology>
    </subcellularLocation>
    <subcellularLocation>
        <location evidence="2">Secreted</location>
    </subcellularLocation>
</comment>
<evidence type="ECO:0000256" key="1">
    <source>
        <dbReference type="ARBA" id="ARBA00004251"/>
    </source>
</evidence>
<dbReference type="GO" id="GO:0006897">
    <property type="term" value="P:endocytosis"/>
    <property type="evidence" value="ECO:0007669"/>
    <property type="project" value="UniProtKB-KW"/>
</dbReference>
<keyword evidence="6" id="KW-0254">Endocytosis</keyword>
<dbReference type="GO" id="GO:0005886">
    <property type="term" value="C:plasma membrane"/>
    <property type="evidence" value="ECO:0007669"/>
    <property type="project" value="UniProtKB-SubCell"/>
</dbReference>
<keyword evidence="9" id="KW-1133">Transmembrane helix</keyword>
<dbReference type="AlphaFoldDB" id="A0A7R9FV49"/>
<name>A0A7R9FV49_TIMSH</name>
<dbReference type="CDD" id="cd00112">
    <property type="entry name" value="LDLa"/>
    <property type="match status" value="1"/>
</dbReference>
<dbReference type="SMART" id="SM00192">
    <property type="entry name" value="LDLa"/>
    <property type="match status" value="1"/>
</dbReference>
<dbReference type="PANTHER" id="PTHR24270">
    <property type="entry name" value="LOW-DENSITY LIPOPROTEIN RECEPTOR-RELATED"/>
    <property type="match status" value="1"/>
</dbReference>
<feature type="disulfide bond" evidence="14">
    <location>
        <begin position="114"/>
        <end position="132"/>
    </location>
</feature>
<protein>
    <submittedName>
        <fullName evidence="16">Uncharacterized protein</fullName>
    </submittedName>
</protein>
<keyword evidence="7" id="KW-0812">Transmembrane</keyword>
<evidence type="ECO:0000256" key="15">
    <source>
        <dbReference type="SAM" id="MobiDB-lite"/>
    </source>
</evidence>
<feature type="region of interest" description="Disordered" evidence="15">
    <location>
        <begin position="1"/>
        <end position="24"/>
    </location>
</feature>
<evidence type="ECO:0000256" key="5">
    <source>
        <dbReference type="ARBA" id="ARBA00022536"/>
    </source>
</evidence>
<feature type="compositionally biased region" description="Basic and acidic residues" evidence="15">
    <location>
        <begin position="11"/>
        <end position="23"/>
    </location>
</feature>
<keyword evidence="5" id="KW-0245">EGF-like domain</keyword>
<evidence type="ECO:0000256" key="11">
    <source>
        <dbReference type="ARBA" id="ARBA00023157"/>
    </source>
</evidence>
<organism evidence="16">
    <name type="scientific">Timema shepardi</name>
    <name type="common">Walking stick</name>
    <dbReference type="NCBI Taxonomy" id="629360"/>
    <lineage>
        <taxon>Eukaryota</taxon>
        <taxon>Metazoa</taxon>
        <taxon>Ecdysozoa</taxon>
        <taxon>Arthropoda</taxon>
        <taxon>Hexapoda</taxon>
        <taxon>Insecta</taxon>
        <taxon>Pterygota</taxon>
        <taxon>Neoptera</taxon>
        <taxon>Polyneoptera</taxon>
        <taxon>Phasmatodea</taxon>
        <taxon>Timematodea</taxon>
        <taxon>Timematoidea</taxon>
        <taxon>Timematidae</taxon>
        <taxon>Timema</taxon>
    </lineage>
</organism>
<reference evidence="16" key="1">
    <citation type="submission" date="2020-11" db="EMBL/GenBank/DDBJ databases">
        <authorList>
            <person name="Tran Van P."/>
        </authorList>
    </citation>
    <scope>NUCLEOTIDE SEQUENCE</scope>
</reference>
<keyword evidence="10" id="KW-0472">Membrane</keyword>
<keyword evidence="11 14" id="KW-1015">Disulfide bond</keyword>
<keyword evidence="3" id="KW-1003">Cell membrane</keyword>
<evidence type="ECO:0000256" key="7">
    <source>
        <dbReference type="ARBA" id="ARBA00022692"/>
    </source>
</evidence>
<dbReference type="InterPro" id="IPR050685">
    <property type="entry name" value="LDLR"/>
</dbReference>
<dbReference type="PANTHER" id="PTHR24270:SF8">
    <property type="entry name" value="LD11117P-RELATED"/>
    <property type="match status" value="1"/>
</dbReference>
<comment type="caution">
    <text evidence="14">Lacks conserved residue(s) required for the propagation of feature annotation.</text>
</comment>
<evidence type="ECO:0000256" key="10">
    <source>
        <dbReference type="ARBA" id="ARBA00023136"/>
    </source>
</evidence>
<feature type="disulfide bond" evidence="14">
    <location>
        <begin position="107"/>
        <end position="119"/>
    </location>
</feature>
<evidence type="ECO:0000256" key="9">
    <source>
        <dbReference type="ARBA" id="ARBA00022989"/>
    </source>
</evidence>
<keyword evidence="12" id="KW-0675">Receptor</keyword>
<proteinExistence type="predicted"/>
<evidence type="ECO:0000256" key="2">
    <source>
        <dbReference type="ARBA" id="ARBA00004613"/>
    </source>
</evidence>
<accession>A0A7R9FV49</accession>
<keyword evidence="13" id="KW-0325">Glycoprotein</keyword>
<dbReference type="InterPro" id="IPR036055">
    <property type="entry name" value="LDL_receptor-like_sf"/>
</dbReference>
<keyword evidence="4" id="KW-0964">Secreted</keyword>
<evidence type="ECO:0000256" key="6">
    <source>
        <dbReference type="ARBA" id="ARBA00022583"/>
    </source>
</evidence>